<evidence type="ECO:0000259" key="20">
    <source>
        <dbReference type="PROSITE" id="PS51383"/>
    </source>
</evidence>
<comment type="caution">
    <text evidence="18">Lacks conserved residue(s) required for the propagation of feature annotation.</text>
</comment>
<evidence type="ECO:0000256" key="9">
    <source>
        <dbReference type="ARBA" id="ARBA00022958"/>
    </source>
</evidence>
<keyword evidence="8 17" id="KW-0521">NADP</keyword>
<comment type="function">
    <text evidence="18">Catalyzes the epimerization of the S- and R-forms of NAD(P)HX, a damaged form of NAD(P)H that is a result of enzymatic or heat-dependent hydration. This is a prerequisite for the S-specific NAD(P)H-hydrate dehydratase to allow the repair of both epimers of NAD(P)HX.</text>
</comment>
<keyword evidence="7 17" id="KW-0067">ATP-binding</keyword>
<evidence type="ECO:0000256" key="2">
    <source>
        <dbReference type="ARBA" id="ARBA00000909"/>
    </source>
</evidence>
<evidence type="ECO:0000313" key="22">
    <source>
        <dbReference type="EMBL" id="BCJ28056.1"/>
    </source>
</evidence>
<comment type="catalytic activity">
    <reaction evidence="15 17 19">
        <text>(6S)-NADHX + ADP = AMP + phosphate + NADH + H(+)</text>
        <dbReference type="Rhea" id="RHEA:32223"/>
        <dbReference type="ChEBI" id="CHEBI:15378"/>
        <dbReference type="ChEBI" id="CHEBI:43474"/>
        <dbReference type="ChEBI" id="CHEBI:57945"/>
        <dbReference type="ChEBI" id="CHEBI:64074"/>
        <dbReference type="ChEBI" id="CHEBI:456215"/>
        <dbReference type="ChEBI" id="CHEBI:456216"/>
        <dbReference type="EC" id="4.2.1.136"/>
    </reaction>
</comment>
<feature type="binding site" evidence="17">
    <location>
        <position position="267"/>
    </location>
    <ligand>
        <name>(6S)-NADPHX</name>
        <dbReference type="ChEBI" id="CHEBI:64076"/>
    </ligand>
</feature>
<comment type="catalytic activity">
    <reaction evidence="16 17 19">
        <text>(6S)-NADPHX + ADP = AMP + phosphate + NADPH + H(+)</text>
        <dbReference type="Rhea" id="RHEA:32235"/>
        <dbReference type="ChEBI" id="CHEBI:15378"/>
        <dbReference type="ChEBI" id="CHEBI:43474"/>
        <dbReference type="ChEBI" id="CHEBI:57783"/>
        <dbReference type="ChEBI" id="CHEBI:64076"/>
        <dbReference type="ChEBI" id="CHEBI:456215"/>
        <dbReference type="ChEBI" id="CHEBI:456216"/>
        <dbReference type="EC" id="4.2.1.136"/>
    </reaction>
</comment>
<dbReference type="Pfam" id="PF01256">
    <property type="entry name" value="Carb_kinase"/>
    <property type="match status" value="1"/>
</dbReference>
<evidence type="ECO:0000256" key="11">
    <source>
        <dbReference type="ARBA" id="ARBA00023235"/>
    </source>
</evidence>
<evidence type="ECO:0000256" key="6">
    <source>
        <dbReference type="ARBA" id="ARBA00022741"/>
    </source>
</evidence>
<evidence type="ECO:0000256" key="12">
    <source>
        <dbReference type="ARBA" id="ARBA00023239"/>
    </source>
</evidence>
<evidence type="ECO:0000256" key="4">
    <source>
        <dbReference type="ARBA" id="ARBA00009524"/>
    </source>
</evidence>
<keyword evidence="23" id="KW-1185">Reference proteome</keyword>
<evidence type="ECO:0000256" key="14">
    <source>
        <dbReference type="ARBA" id="ARBA00025153"/>
    </source>
</evidence>
<dbReference type="InterPro" id="IPR030677">
    <property type="entry name" value="Nnr"/>
</dbReference>
<dbReference type="GO" id="GO:0046496">
    <property type="term" value="P:nicotinamide nucleotide metabolic process"/>
    <property type="evidence" value="ECO:0007669"/>
    <property type="project" value="UniProtKB-UniRule"/>
</dbReference>
<evidence type="ECO:0000256" key="8">
    <source>
        <dbReference type="ARBA" id="ARBA00022857"/>
    </source>
</evidence>
<feature type="binding site" evidence="18">
    <location>
        <begin position="60"/>
        <end position="64"/>
    </location>
    <ligand>
        <name>(6S)-NADPHX</name>
        <dbReference type="ChEBI" id="CHEBI:64076"/>
    </ligand>
</feature>
<dbReference type="SUPFAM" id="SSF64153">
    <property type="entry name" value="YjeF N-terminal domain-like"/>
    <property type="match status" value="1"/>
</dbReference>
<evidence type="ECO:0000256" key="10">
    <source>
        <dbReference type="ARBA" id="ARBA00023027"/>
    </source>
</evidence>
<keyword evidence="12 17" id="KW-0456">Lyase</keyword>
<dbReference type="CDD" id="cd01171">
    <property type="entry name" value="YXKO-related"/>
    <property type="match status" value="1"/>
</dbReference>
<keyword evidence="11 18" id="KW-0413">Isomerase</keyword>
<feature type="binding site" evidence="17">
    <location>
        <position position="371"/>
    </location>
    <ligand>
        <name>(6S)-NADPHX</name>
        <dbReference type="ChEBI" id="CHEBI:64076"/>
    </ligand>
</feature>
<evidence type="ECO:0000256" key="19">
    <source>
        <dbReference type="PIRNR" id="PIRNR017184"/>
    </source>
</evidence>
<dbReference type="OrthoDB" id="9806925at2"/>
<dbReference type="PANTHER" id="PTHR12592">
    <property type="entry name" value="ATP-DEPENDENT (S)-NAD(P)H-HYDRATE DEHYDRATASE FAMILY MEMBER"/>
    <property type="match status" value="1"/>
</dbReference>
<feature type="binding site" evidence="18">
    <location>
        <position position="61"/>
    </location>
    <ligand>
        <name>K(+)</name>
        <dbReference type="ChEBI" id="CHEBI:29103"/>
    </ligand>
</feature>
<comment type="cofactor">
    <cofactor evidence="18 19">
        <name>K(+)</name>
        <dbReference type="ChEBI" id="CHEBI:29103"/>
    </cofactor>
    <text evidence="18 19">Binds 1 potassium ion per subunit.</text>
</comment>
<evidence type="ECO:0000259" key="21">
    <source>
        <dbReference type="PROSITE" id="PS51385"/>
    </source>
</evidence>
<dbReference type="HAMAP" id="MF_01966">
    <property type="entry name" value="NADHX_epimerase"/>
    <property type="match status" value="1"/>
</dbReference>
<dbReference type="PIRSF" id="PIRSF017184">
    <property type="entry name" value="Nnr"/>
    <property type="match status" value="1"/>
</dbReference>
<dbReference type="EMBL" id="AP023354">
    <property type="protein sequence ID" value="BCJ28056.1"/>
    <property type="molecule type" value="Genomic_DNA"/>
</dbReference>
<name>A0A810L0P9_9ACTN</name>
<sequence length="502" mass="50013">MRHAYGVAQVRAAEQALMATVPDGALMQRAAAGLAVRAAGLLADRGVYSSRVLLLVGAGNNGGDTLFAGARLARRGAQVRALLLAGEHTHAAGLADFRAAGGRLVDEVSGPVDLVLDGIVGIGGRPGLRPDALAAVRAVAGTGAPVLAVDVPSGVDVDTGAAPAESVWADVTVTFGTYKPSLVVGPAAPRAGLVELIDIGLAPYLPTAPVAEADGPSGWSVSPALPALSVPDADDIAAIWPVPVPSSDKYTRGVVGVATGSEAYSGAAVLSVGGALAGPAGFVRYAGHAADHVRRAWPPAVIADRVGDAGRVQAWVVGSGLGTDVRAKGELRAALAADVPVCVDADGLTLLADDPVGWLADRTAPTVLTPHDREFARLAGAEPGDDRPAAARELAARLGVTVLLKGDRTVVASPDGRCLVNSTGTAVLATAGSGDVLSGLLGSLLAAGLPAERAAIAAAFAHGLAGREAATHGPVTAMDVLSGLRPVVRSLTSGNVAAHTFR</sequence>
<reference evidence="22" key="1">
    <citation type="submission" date="2020-08" db="EMBL/GenBank/DDBJ databases">
        <title>Whole genome shotgun sequence of Actinocatenispora sera NBRC 101916.</title>
        <authorList>
            <person name="Komaki H."/>
            <person name="Tamura T."/>
        </authorList>
    </citation>
    <scope>NUCLEOTIDE SEQUENCE</scope>
    <source>
        <strain evidence="22">NBRC 101916</strain>
    </source>
</reference>
<feature type="binding site" evidence="18">
    <location>
        <begin position="121"/>
        <end position="127"/>
    </location>
    <ligand>
        <name>(6S)-NADPHX</name>
        <dbReference type="ChEBI" id="CHEBI:64076"/>
    </ligand>
</feature>
<dbReference type="KEGG" id="aser:Asera_21640"/>
<dbReference type="SUPFAM" id="SSF53613">
    <property type="entry name" value="Ribokinase-like"/>
    <property type="match status" value="1"/>
</dbReference>
<feature type="binding site" evidence="17">
    <location>
        <position position="320"/>
    </location>
    <ligand>
        <name>(6S)-NADPHX</name>
        <dbReference type="ChEBI" id="CHEBI:64076"/>
    </ligand>
</feature>
<dbReference type="PANTHER" id="PTHR12592:SF0">
    <property type="entry name" value="ATP-DEPENDENT (S)-NAD(P)H-HYDRATE DEHYDRATASE"/>
    <property type="match status" value="1"/>
</dbReference>
<dbReference type="InterPro" id="IPR004443">
    <property type="entry name" value="YjeF_N_dom"/>
</dbReference>
<dbReference type="GO" id="GO:0046872">
    <property type="term" value="F:metal ion binding"/>
    <property type="evidence" value="ECO:0007669"/>
    <property type="project" value="UniProtKB-UniRule"/>
</dbReference>
<dbReference type="RefSeq" id="WP_030446816.1">
    <property type="nucleotide sequence ID" value="NZ_AP023354.1"/>
</dbReference>
<evidence type="ECO:0000256" key="13">
    <source>
        <dbReference type="ARBA" id="ARBA00023268"/>
    </source>
</evidence>
<proteinExistence type="inferred from homology"/>
<dbReference type="PROSITE" id="PS01050">
    <property type="entry name" value="YJEF_C_2"/>
    <property type="match status" value="1"/>
</dbReference>
<dbReference type="GO" id="GO:0005524">
    <property type="term" value="F:ATP binding"/>
    <property type="evidence" value="ECO:0007669"/>
    <property type="project" value="UniProtKB-UniRule"/>
</dbReference>
<organism evidence="22 23">
    <name type="scientific">Actinocatenispora sera</name>
    <dbReference type="NCBI Taxonomy" id="390989"/>
    <lineage>
        <taxon>Bacteria</taxon>
        <taxon>Bacillati</taxon>
        <taxon>Actinomycetota</taxon>
        <taxon>Actinomycetes</taxon>
        <taxon>Micromonosporales</taxon>
        <taxon>Micromonosporaceae</taxon>
        <taxon>Actinocatenispora</taxon>
    </lineage>
</organism>
<comment type="cofactor">
    <cofactor evidence="17">
        <name>Mg(2+)</name>
        <dbReference type="ChEBI" id="CHEBI:18420"/>
    </cofactor>
</comment>
<dbReference type="Proteomes" id="UP000680750">
    <property type="component" value="Chromosome"/>
</dbReference>
<keyword evidence="9 18" id="KW-0630">Potassium</keyword>
<evidence type="ECO:0000256" key="7">
    <source>
        <dbReference type="ARBA" id="ARBA00022840"/>
    </source>
</evidence>
<evidence type="ECO:0000256" key="18">
    <source>
        <dbReference type="HAMAP-Rule" id="MF_01966"/>
    </source>
</evidence>
<comment type="similarity">
    <text evidence="4 19">In the C-terminal section; belongs to the NnrD/CARKD family.</text>
</comment>
<dbReference type="HAMAP" id="MF_01965">
    <property type="entry name" value="NADHX_dehydratase"/>
    <property type="match status" value="1"/>
</dbReference>
<feature type="binding site" evidence="18">
    <location>
        <position position="117"/>
    </location>
    <ligand>
        <name>K(+)</name>
        <dbReference type="ChEBI" id="CHEBI:29103"/>
    </ligand>
</feature>
<keyword evidence="5 18" id="KW-0479">Metal-binding</keyword>
<protein>
    <recommendedName>
        <fullName evidence="19">Bifunctional NAD(P)H-hydrate repair enzyme</fullName>
    </recommendedName>
    <alternativeName>
        <fullName evidence="19">Nicotinamide nucleotide repair protein</fullName>
    </alternativeName>
    <domain>
        <recommendedName>
            <fullName evidence="19">ADP-dependent (S)-NAD(P)H-hydrate dehydratase</fullName>
            <ecNumber evidence="19">4.2.1.136</ecNumber>
        </recommendedName>
        <alternativeName>
            <fullName evidence="19">ADP-dependent NAD(P)HX dehydratase</fullName>
        </alternativeName>
    </domain>
    <domain>
        <recommendedName>
            <fullName evidence="19">NAD(P)H-hydrate epimerase</fullName>
            <ecNumber evidence="19">5.1.99.6</ecNumber>
        </recommendedName>
    </domain>
</protein>
<dbReference type="InterPro" id="IPR017953">
    <property type="entry name" value="Carbohydrate_kinase_pred_CS"/>
</dbReference>
<comment type="similarity">
    <text evidence="17">Belongs to the NnrD/CARKD family.</text>
</comment>
<comment type="catalytic activity">
    <reaction evidence="1 18 19">
        <text>(6R)-NADHX = (6S)-NADHX</text>
        <dbReference type="Rhea" id="RHEA:32215"/>
        <dbReference type="ChEBI" id="CHEBI:64074"/>
        <dbReference type="ChEBI" id="CHEBI:64075"/>
        <dbReference type="EC" id="5.1.99.6"/>
    </reaction>
</comment>
<feature type="binding site" evidence="17">
    <location>
        <begin position="405"/>
        <end position="409"/>
    </location>
    <ligand>
        <name>AMP</name>
        <dbReference type="ChEBI" id="CHEBI:456215"/>
    </ligand>
</feature>
<dbReference type="PROSITE" id="PS51385">
    <property type="entry name" value="YJEF_N"/>
    <property type="match status" value="1"/>
</dbReference>
<dbReference type="NCBIfam" id="TIGR00196">
    <property type="entry name" value="yjeF_cterm"/>
    <property type="match status" value="1"/>
</dbReference>
<feature type="binding site" evidence="17">
    <location>
        <position position="435"/>
    </location>
    <ligand>
        <name>(6S)-NADPHX</name>
        <dbReference type="ChEBI" id="CHEBI:64076"/>
    </ligand>
</feature>
<dbReference type="GO" id="GO:0052855">
    <property type="term" value="F:ADP-dependent NAD(P)H-hydrate dehydratase activity"/>
    <property type="evidence" value="ECO:0007669"/>
    <property type="project" value="UniProtKB-UniRule"/>
</dbReference>
<dbReference type="InterPro" id="IPR036652">
    <property type="entry name" value="YjeF_N_dom_sf"/>
</dbReference>
<evidence type="ECO:0000256" key="5">
    <source>
        <dbReference type="ARBA" id="ARBA00022723"/>
    </source>
</evidence>
<dbReference type="Gene3D" id="3.40.50.10260">
    <property type="entry name" value="YjeF N-terminal domain"/>
    <property type="match status" value="1"/>
</dbReference>
<comment type="function">
    <text evidence="17">Catalyzes the dehydration of the S-form of NAD(P)HX at the expense of ADP, which is converted to AMP. Together with NAD(P)HX epimerase, which catalyzes the epimerization of the S- and R-forms, the enzyme allows the repair of both epimers of NAD(P)HX, a damaged form of NAD(P)H that is a result of enzymatic or heat-dependent hydration.</text>
</comment>
<comment type="similarity">
    <text evidence="3 19">In the N-terminal section; belongs to the NnrE/AIBP family.</text>
</comment>
<feature type="domain" description="YjeF N-terminal" evidence="21">
    <location>
        <begin position="10"/>
        <end position="207"/>
    </location>
</feature>
<dbReference type="PROSITE" id="PS01049">
    <property type="entry name" value="YJEF_C_1"/>
    <property type="match status" value="1"/>
</dbReference>
<dbReference type="AlphaFoldDB" id="A0A810L0P9"/>
<evidence type="ECO:0000256" key="3">
    <source>
        <dbReference type="ARBA" id="ARBA00006001"/>
    </source>
</evidence>
<keyword evidence="10 17" id="KW-0520">NAD</keyword>
<feature type="binding site" evidence="18">
    <location>
        <position position="153"/>
    </location>
    <ligand>
        <name>K(+)</name>
        <dbReference type="ChEBI" id="CHEBI:29103"/>
    </ligand>
</feature>
<accession>A0A810L0P9</accession>
<dbReference type="Gene3D" id="3.40.1190.20">
    <property type="match status" value="1"/>
</dbReference>
<comment type="catalytic activity">
    <reaction evidence="2 18 19">
        <text>(6R)-NADPHX = (6S)-NADPHX</text>
        <dbReference type="Rhea" id="RHEA:32227"/>
        <dbReference type="ChEBI" id="CHEBI:64076"/>
        <dbReference type="ChEBI" id="CHEBI:64077"/>
        <dbReference type="EC" id="5.1.99.6"/>
    </reaction>
</comment>
<dbReference type="EC" id="4.2.1.136" evidence="19"/>
<feature type="binding site" evidence="18">
    <location>
        <position position="150"/>
    </location>
    <ligand>
        <name>(6S)-NADPHX</name>
        <dbReference type="ChEBI" id="CHEBI:64076"/>
    </ligand>
</feature>
<dbReference type="PROSITE" id="PS51383">
    <property type="entry name" value="YJEF_C_3"/>
    <property type="match status" value="1"/>
</dbReference>
<dbReference type="GO" id="GO:0052856">
    <property type="term" value="F:NAD(P)HX epimerase activity"/>
    <property type="evidence" value="ECO:0007669"/>
    <property type="project" value="UniProtKB-UniRule"/>
</dbReference>
<dbReference type="InterPro" id="IPR000631">
    <property type="entry name" value="CARKD"/>
</dbReference>
<evidence type="ECO:0000313" key="23">
    <source>
        <dbReference type="Proteomes" id="UP000680750"/>
    </source>
</evidence>
<comment type="subunit">
    <text evidence="17">Homotetramer.</text>
</comment>
<feature type="domain" description="YjeF C-terminal" evidence="20">
    <location>
        <begin position="232"/>
        <end position="491"/>
    </location>
</feature>
<dbReference type="Pfam" id="PF03853">
    <property type="entry name" value="YjeF_N"/>
    <property type="match status" value="1"/>
</dbReference>
<dbReference type="InterPro" id="IPR029056">
    <property type="entry name" value="Ribokinase-like"/>
</dbReference>
<evidence type="ECO:0000256" key="1">
    <source>
        <dbReference type="ARBA" id="ARBA00000013"/>
    </source>
</evidence>
<evidence type="ECO:0000256" key="16">
    <source>
        <dbReference type="ARBA" id="ARBA00049209"/>
    </source>
</evidence>
<dbReference type="EC" id="5.1.99.6" evidence="19"/>
<comment type="function">
    <text evidence="14 19">Bifunctional enzyme that catalyzes the epimerization of the S- and R-forms of NAD(P)HX and the dehydration of the S-form of NAD(P)HX at the expense of ADP, which is converted to AMP. This allows the repair of both epimers of NAD(P)HX, a damaged form of NAD(P)H that is a result of enzymatic or heat-dependent hydration.</text>
</comment>
<comment type="similarity">
    <text evidence="18">Belongs to the NnrE/AIBP family.</text>
</comment>
<evidence type="ECO:0000256" key="15">
    <source>
        <dbReference type="ARBA" id="ARBA00048238"/>
    </source>
</evidence>
<gene>
    <name evidence="18" type="primary">nnrE</name>
    <name evidence="17" type="synonym">nnrD</name>
    <name evidence="22" type="ORF">Asera_21640</name>
</gene>
<keyword evidence="6 17" id="KW-0547">Nucleotide-binding</keyword>
<feature type="binding site" evidence="17">
    <location>
        <position position="434"/>
    </location>
    <ligand>
        <name>AMP</name>
        <dbReference type="ChEBI" id="CHEBI:456215"/>
    </ligand>
</feature>
<evidence type="ECO:0000256" key="17">
    <source>
        <dbReference type="HAMAP-Rule" id="MF_01965"/>
    </source>
</evidence>
<keyword evidence="13" id="KW-0511">Multifunctional enzyme</keyword>
<dbReference type="GO" id="GO:0110051">
    <property type="term" value="P:metabolite repair"/>
    <property type="evidence" value="ECO:0007669"/>
    <property type="project" value="TreeGrafter"/>
</dbReference>